<feature type="binding site" evidence="12">
    <location>
        <position position="290"/>
    </location>
    <ligand>
        <name>K(+)</name>
        <dbReference type="ChEBI" id="CHEBI:29103"/>
    </ligand>
</feature>
<dbReference type="InterPro" id="IPR029056">
    <property type="entry name" value="Ribokinase-like"/>
</dbReference>
<dbReference type="PROSITE" id="PS00584">
    <property type="entry name" value="PFKB_KINASES_2"/>
    <property type="match status" value="1"/>
</dbReference>
<dbReference type="PRINTS" id="PR00990">
    <property type="entry name" value="RIBOKINASE"/>
</dbReference>
<feature type="binding site" evidence="12">
    <location>
        <position position="279"/>
    </location>
    <ligand>
        <name>ATP</name>
        <dbReference type="ChEBI" id="CHEBI:30616"/>
    </ligand>
</feature>
<comment type="catalytic activity">
    <reaction evidence="12">
        <text>D-ribose + ATP = D-ribose 5-phosphate + ADP + H(+)</text>
        <dbReference type="Rhea" id="RHEA:13697"/>
        <dbReference type="ChEBI" id="CHEBI:15378"/>
        <dbReference type="ChEBI" id="CHEBI:30616"/>
        <dbReference type="ChEBI" id="CHEBI:47013"/>
        <dbReference type="ChEBI" id="CHEBI:78346"/>
        <dbReference type="ChEBI" id="CHEBI:456216"/>
        <dbReference type="EC" id="2.7.1.15"/>
    </reaction>
</comment>
<dbReference type="InterPro" id="IPR011877">
    <property type="entry name" value="Ribokinase"/>
</dbReference>
<feature type="binding site" evidence="12">
    <location>
        <position position="285"/>
    </location>
    <ligand>
        <name>K(+)</name>
        <dbReference type="ChEBI" id="CHEBI:29103"/>
    </ligand>
</feature>
<evidence type="ECO:0000313" key="14">
    <source>
        <dbReference type="EMBL" id="MUB65497.1"/>
    </source>
</evidence>
<keyword evidence="12" id="KW-0963">Cytoplasm</keyword>
<dbReference type="InterPro" id="IPR002173">
    <property type="entry name" value="Carboh/pur_kinase_PfkB_CS"/>
</dbReference>
<feature type="binding site" evidence="12">
    <location>
        <position position="294"/>
    </location>
    <ligand>
        <name>K(+)</name>
        <dbReference type="ChEBI" id="CHEBI:29103"/>
    </ligand>
</feature>
<evidence type="ECO:0000256" key="12">
    <source>
        <dbReference type="HAMAP-Rule" id="MF_01987"/>
    </source>
</evidence>
<keyword evidence="8 12" id="KW-0067">ATP-binding</keyword>
<comment type="pathway">
    <text evidence="12">Carbohydrate metabolism; D-ribose degradation; D-ribose 5-phosphate from beta-D-ribopyranose: step 2/2.</text>
</comment>
<evidence type="ECO:0000256" key="10">
    <source>
        <dbReference type="ARBA" id="ARBA00022958"/>
    </source>
</evidence>
<evidence type="ECO:0000256" key="3">
    <source>
        <dbReference type="ARBA" id="ARBA00016943"/>
    </source>
</evidence>
<comment type="function">
    <text evidence="12">Catalyzes the phosphorylation of ribose at O-5 in a reaction requiring ATP and magnesium. The resulting D-ribose-5-phosphate can then be used either for sythesis of nucleotides, histidine, and tryptophan, or as a component of the pentose phosphate pathway.</text>
</comment>
<feature type="binding site" evidence="12">
    <location>
        <position position="142"/>
    </location>
    <ligand>
        <name>substrate</name>
    </ligand>
</feature>
<protein>
    <recommendedName>
        <fullName evidence="3 12">Ribokinase</fullName>
        <shortName evidence="12">RK</shortName>
        <ecNumber evidence="2 12">2.7.1.15</ecNumber>
    </recommendedName>
</protein>
<evidence type="ECO:0000259" key="13">
    <source>
        <dbReference type="Pfam" id="PF00294"/>
    </source>
</evidence>
<evidence type="ECO:0000256" key="9">
    <source>
        <dbReference type="ARBA" id="ARBA00022842"/>
    </source>
</evidence>
<dbReference type="Pfam" id="PF00294">
    <property type="entry name" value="PfkB"/>
    <property type="match status" value="1"/>
</dbReference>
<feature type="binding site" evidence="12">
    <location>
        <begin position="40"/>
        <end position="44"/>
    </location>
    <ligand>
        <name>substrate</name>
    </ligand>
</feature>
<comment type="similarity">
    <text evidence="12">Belongs to the carbohydrate kinase PfkB family. Ribokinase subfamily.</text>
</comment>
<dbReference type="GO" id="GO:0046872">
    <property type="term" value="F:metal ion binding"/>
    <property type="evidence" value="ECO:0007669"/>
    <property type="project" value="UniProtKB-KW"/>
</dbReference>
<feature type="binding site" evidence="12">
    <location>
        <position position="251"/>
    </location>
    <ligand>
        <name>K(+)</name>
        <dbReference type="ChEBI" id="CHEBI:29103"/>
    </ligand>
</feature>
<dbReference type="SUPFAM" id="SSF53613">
    <property type="entry name" value="Ribokinase-like"/>
    <property type="match status" value="1"/>
</dbReference>
<evidence type="ECO:0000256" key="5">
    <source>
        <dbReference type="ARBA" id="ARBA00022723"/>
    </source>
</evidence>
<dbReference type="GO" id="GO:0005524">
    <property type="term" value="F:ATP binding"/>
    <property type="evidence" value="ECO:0007669"/>
    <property type="project" value="UniProtKB-UniRule"/>
</dbReference>
<organism evidence="14 15">
    <name type="scientific">Hungatella hathewayi</name>
    <dbReference type="NCBI Taxonomy" id="154046"/>
    <lineage>
        <taxon>Bacteria</taxon>
        <taxon>Bacillati</taxon>
        <taxon>Bacillota</taxon>
        <taxon>Clostridia</taxon>
        <taxon>Lachnospirales</taxon>
        <taxon>Lachnospiraceae</taxon>
        <taxon>Hungatella</taxon>
    </lineage>
</organism>
<feature type="binding site" evidence="12">
    <location>
        <position position="288"/>
    </location>
    <ligand>
        <name>K(+)</name>
        <dbReference type="ChEBI" id="CHEBI:29103"/>
    </ligand>
</feature>
<keyword evidence="4 12" id="KW-0808">Transferase</keyword>
<dbReference type="RefSeq" id="WP_155560854.1">
    <property type="nucleotide sequence ID" value="NZ_JBDMEG010000027.1"/>
</dbReference>
<feature type="binding site" evidence="12">
    <location>
        <begin position="254"/>
        <end position="255"/>
    </location>
    <ligand>
        <name>ATP</name>
        <dbReference type="ChEBI" id="CHEBI:30616"/>
    </ligand>
</feature>
<dbReference type="AlphaFoldDB" id="A0AAW9WKJ1"/>
<comment type="subunit">
    <text evidence="12">Homodimer.</text>
</comment>
<keyword evidence="7 12" id="KW-0418">Kinase</keyword>
<evidence type="ECO:0000256" key="2">
    <source>
        <dbReference type="ARBA" id="ARBA00012035"/>
    </source>
</evidence>
<comment type="activity regulation">
    <text evidence="12">Activated by a monovalent cation that binds near, but not in, the active site. The most likely occupant of the site in vivo is potassium. Ion binding induces a conformational change that may alter substrate affinity.</text>
</comment>
<feature type="binding site" evidence="12">
    <location>
        <position position="186"/>
    </location>
    <ligand>
        <name>ATP</name>
        <dbReference type="ChEBI" id="CHEBI:30616"/>
    </ligand>
</feature>
<keyword evidence="6 12" id="KW-0547">Nucleotide-binding</keyword>
<accession>A0AAW9WKJ1</accession>
<keyword evidence="10 12" id="KW-0630">Potassium</keyword>
<evidence type="ECO:0000256" key="1">
    <source>
        <dbReference type="ARBA" id="ARBA00005380"/>
    </source>
</evidence>
<feature type="domain" description="Carbohydrate kinase PfkB" evidence="13">
    <location>
        <begin position="5"/>
        <end position="297"/>
    </location>
</feature>
<dbReference type="GO" id="GO:0019303">
    <property type="term" value="P:D-ribose catabolic process"/>
    <property type="evidence" value="ECO:0007669"/>
    <property type="project" value="UniProtKB-UniRule"/>
</dbReference>
<evidence type="ECO:0000313" key="15">
    <source>
        <dbReference type="Proteomes" id="UP000434223"/>
    </source>
</evidence>
<feature type="binding site" evidence="12">
    <location>
        <position position="249"/>
    </location>
    <ligand>
        <name>K(+)</name>
        <dbReference type="ChEBI" id="CHEBI:29103"/>
    </ligand>
</feature>
<dbReference type="HAMAP" id="MF_01987">
    <property type="entry name" value="Ribokinase"/>
    <property type="match status" value="1"/>
</dbReference>
<dbReference type="EC" id="2.7.1.15" evidence="2 12"/>
<dbReference type="EMBL" id="WNME01000016">
    <property type="protein sequence ID" value="MUB65497.1"/>
    <property type="molecule type" value="Genomic_DNA"/>
</dbReference>
<comment type="caution">
    <text evidence="14">The sequence shown here is derived from an EMBL/GenBank/DDBJ whole genome shotgun (WGS) entry which is preliminary data.</text>
</comment>
<evidence type="ECO:0000256" key="11">
    <source>
        <dbReference type="ARBA" id="ARBA00023277"/>
    </source>
</evidence>
<comment type="subcellular location">
    <subcellularLocation>
        <location evidence="12">Cytoplasm</location>
    </subcellularLocation>
</comment>
<comment type="cofactor">
    <cofactor evidence="12">
        <name>Mg(2+)</name>
        <dbReference type="ChEBI" id="CHEBI:18420"/>
    </cofactor>
    <text evidence="12">Requires a divalent cation, most likely magnesium in vivo, as an electrophilic catalyst to aid phosphoryl group transfer. It is the chelate of the metal and the nucleotide that is the actual substrate.</text>
</comment>
<feature type="binding site" evidence="12">
    <location>
        <begin position="12"/>
        <end position="14"/>
    </location>
    <ligand>
        <name>substrate</name>
    </ligand>
</feature>
<dbReference type="PANTHER" id="PTHR10584:SF166">
    <property type="entry name" value="RIBOKINASE"/>
    <property type="match status" value="1"/>
</dbReference>
<dbReference type="CDD" id="cd01174">
    <property type="entry name" value="ribokinase"/>
    <property type="match status" value="1"/>
</dbReference>
<dbReference type="Proteomes" id="UP000434223">
    <property type="component" value="Unassembled WGS sequence"/>
</dbReference>
<sequence length="311" mass="33121">MGRKTLVFGSFVVDLMARTPHLPVPGETVKGSEFKMGPGGKGFNQAVAAFKAGAEVILATKLGMDSFSEIALNTMEKLGMDTRRIFRTERKDTGCALILVGEDSSQNEIVVVPGASLTITEKEVDSLKELIQECEFVLMQLETNLDAVEQVAEYAARSGTKVLLNPAPAADLPEGLWGRIDVITPNEVEAEYYTGIPVHSEVDAAKAADWFHSRGIADVIITMADQGAYLSSSSGIREFVPAFSVDAVDTTGAGDAFCGGLLAALAEGKERKEAVVFANATAALSVQKIGTAPSMPDRKEIETFLATRVTN</sequence>
<evidence type="ECO:0000256" key="7">
    <source>
        <dbReference type="ARBA" id="ARBA00022777"/>
    </source>
</evidence>
<evidence type="ECO:0000256" key="4">
    <source>
        <dbReference type="ARBA" id="ARBA00022679"/>
    </source>
</evidence>
<name>A0AAW9WKJ1_9FIRM</name>
<dbReference type="GO" id="GO:0005829">
    <property type="term" value="C:cytosol"/>
    <property type="evidence" value="ECO:0007669"/>
    <property type="project" value="TreeGrafter"/>
</dbReference>
<evidence type="ECO:0000256" key="8">
    <source>
        <dbReference type="ARBA" id="ARBA00022840"/>
    </source>
</evidence>
<feature type="active site" description="Proton acceptor" evidence="12">
    <location>
        <position position="255"/>
    </location>
</feature>
<dbReference type="GO" id="GO:0004747">
    <property type="term" value="F:ribokinase activity"/>
    <property type="evidence" value="ECO:0007669"/>
    <property type="project" value="UniProtKB-UniRule"/>
</dbReference>
<dbReference type="InterPro" id="IPR011611">
    <property type="entry name" value="PfkB_dom"/>
</dbReference>
<keyword evidence="9 12" id="KW-0460">Magnesium</keyword>
<keyword evidence="5 12" id="KW-0479">Metal-binding</keyword>
<gene>
    <name evidence="12 14" type="primary">rbsK</name>
    <name evidence="14" type="ORF">GNE07_20955</name>
</gene>
<evidence type="ECO:0000256" key="6">
    <source>
        <dbReference type="ARBA" id="ARBA00022741"/>
    </source>
</evidence>
<reference evidence="14 15" key="1">
    <citation type="submission" date="2019-09" db="EMBL/GenBank/DDBJ databases">
        <title>Draft genome sequencing of Hungatella hathewayi 123Y-2.</title>
        <authorList>
            <person name="Lv Q."/>
            <person name="Li S."/>
        </authorList>
    </citation>
    <scope>NUCLEOTIDE SEQUENCE [LARGE SCALE GENOMIC DNA]</scope>
    <source>
        <strain evidence="14 15">123Y-2</strain>
    </source>
</reference>
<dbReference type="PANTHER" id="PTHR10584">
    <property type="entry name" value="SUGAR KINASE"/>
    <property type="match status" value="1"/>
</dbReference>
<dbReference type="Gene3D" id="3.40.1190.20">
    <property type="match status" value="1"/>
</dbReference>
<dbReference type="InterPro" id="IPR002139">
    <property type="entry name" value="Ribo/fructo_kinase"/>
</dbReference>
<comment type="caution">
    <text evidence="12">Lacks conserved residue(s) required for the propagation of feature annotation.</text>
</comment>
<comment type="similarity">
    <text evidence="1">Belongs to the carbohydrate kinase pfkB family.</text>
</comment>
<keyword evidence="11 12" id="KW-0119">Carbohydrate metabolism</keyword>
<proteinExistence type="inferred from homology"/>
<dbReference type="NCBIfam" id="TIGR02152">
    <property type="entry name" value="D_ribokin_bact"/>
    <property type="match status" value="1"/>
</dbReference>
<feature type="binding site" evidence="12">
    <location>
        <position position="255"/>
    </location>
    <ligand>
        <name>substrate</name>
    </ligand>
</feature>